<keyword evidence="2" id="KW-1185">Reference proteome</keyword>
<evidence type="ECO:0000313" key="1">
    <source>
        <dbReference type="EMBL" id="KAK7020850.1"/>
    </source>
</evidence>
<reference evidence="1 2" key="1">
    <citation type="journal article" date="2024" name="J Genomics">
        <title>Draft genome sequencing and assembly of Favolaschia claudopus CIRM-BRFM 2984 isolated from oak limbs.</title>
        <authorList>
            <person name="Navarro D."/>
            <person name="Drula E."/>
            <person name="Chaduli D."/>
            <person name="Cazenave R."/>
            <person name="Ahrendt S."/>
            <person name="Wang J."/>
            <person name="Lipzen A."/>
            <person name="Daum C."/>
            <person name="Barry K."/>
            <person name="Grigoriev I.V."/>
            <person name="Favel A."/>
            <person name="Rosso M.N."/>
            <person name="Martin F."/>
        </authorList>
    </citation>
    <scope>NUCLEOTIDE SEQUENCE [LARGE SCALE GENOMIC DNA]</scope>
    <source>
        <strain evidence="1 2">CIRM-BRFM 2984</strain>
    </source>
</reference>
<sequence>MCQDRTGVQEFDASLARHKSLKIAKIAPELIEKRHRRTRSSDQWFLVFPSVSLPPDMPLDGLKLFVYNILAPIFDDGGGRGFQSERRAPILSQLEDALRAGGGTTERTRAGVEAYPLS</sequence>
<dbReference type="AlphaFoldDB" id="A0AAW0B463"/>
<name>A0AAW0B463_9AGAR</name>
<protein>
    <submittedName>
        <fullName evidence="1">Uncharacterized protein</fullName>
    </submittedName>
</protein>
<accession>A0AAW0B463</accession>
<dbReference type="EMBL" id="JAWWNJ010000040">
    <property type="protein sequence ID" value="KAK7020850.1"/>
    <property type="molecule type" value="Genomic_DNA"/>
</dbReference>
<comment type="caution">
    <text evidence="1">The sequence shown here is derived from an EMBL/GenBank/DDBJ whole genome shotgun (WGS) entry which is preliminary data.</text>
</comment>
<gene>
    <name evidence="1" type="ORF">R3P38DRAFT_2781482</name>
</gene>
<organism evidence="1 2">
    <name type="scientific">Favolaschia claudopus</name>
    <dbReference type="NCBI Taxonomy" id="2862362"/>
    <lineage>
        <taxon>Eukaryota</taxon>
        <taxon>Fungi</taxon>
        <taxon>Dikarya</taxon>
        <taxon>Basidiomycota</taxon>
        <taxon>Agaricomycotina</taxon>
        <taxon>Agaricomycetes</taxon>
        <taxon>Agaricomycetidae</taxon>
        <taxon>Agaricales</taxon>
        <taxon>Marasmiineae</taxon>
        <taxon>Mycenaceae</taxon>
        <taxon>Favolaschia</taxon>
    </lineage>
</organism>
<dbReference type="Proteomes" id="UP001362999">
    <property type="component" value="Unassembled WGS sequence"/>
</dbReference>
<evidence type="ECO:0000313" key="2">
    <source>
        <dbReference type="Proteomes" id="UP001362999"/>
    </source>
</evidence>
<proteinExistence type="predicted"/>